<accession>A0AAW8PZB9</accession>
<dbReference type="Proteomes" id="UP001253193">
    <property type="component" value="Unassembled WGS sequence"/>
</dbReference>
<reference evidence="1" key="1">
    <citation type="submission" date="2023-06" db="EMBL/GenBank/DDBJ databases">
        <title>Genomic Diversity of Vibrio spp. and Metagenomic Analysis of Pathogens in Florida Gulf Coastal Waters Following Hurricane Ian.</title>
        <authorList>
            <person name="Brumfield K.D."/>
        </authorList>
    </citation>
    <scope>NUCLEOTIDE SEQUENCE</scope>
    <source>
        <strain evidence="1">WBS2B-138</strain>
    </source>
</reference>
<evidence type="ECO:0000313" key="2">
    <source>
        <dbReference type="Proteomes" id="UP001253193"/>
    </source>
</evidence>
<comment type="caution">
    <text evidence="1">The sequence shown here is derived from an EMBL/GenBank/DDBJ whole genome shotgun (WGS) entry which is preliminary data.</text>
</comment>
<gene>
    <name evidence="1" type="ORF">QX249_11935</name>
</gene>
<dbReference type="AlphaFoldDB" id="A0AAW8PZB9"/>
<proteinExistence type="predicted"/>
<protein>
    <submittedName>
        <fullName evidence="1">Uncharacterized protein</fullName>
    </submittedName>
</protein>
<organism evidence="1 2">
    <name type="scientific">Vibrio parahaemolyticus</name>
    <dbReference type="NCBI Taxonomy" id="670"/>
    <lineage>
        <taxon>Bacteria</taxon>
        <taxon>Pseudomonadati</taxon>
        <taxon>Pseudomonadota</taxon>
        <taxon>Gammaproteobacteria</taxon>
        <taxon>Vibrionales</taxon>
        <taxon>Vibrionaceae</taxon>
        <taxon>Vibrio</taxon>
    </lineage>
</organism>
<dbReference type="RefSeq" id="WP_311020254.1">
    <property type="nucleotide sequence ID" value="NZ_JAUHGG010000003.1"/>
</dbReference>
<dbReference type="EMBL" id="JAUHGG010000003">
    <property type="protein sequence ID" value="MDS1821371.1"/>
    <property type="molecule type" value="Genomic_DNA"/>
</dbReference>
<name>A0AAW8PZB9_VIBPH</name>
<sequence>MKQKSLFDICVCKKTSPEELLQWLGFERDCYVIDLGDRYLRVLAHRDAVQFSEPKKTFDRWANSSAETFELHRMSERKAFLKMLMTIDPKVESLLSS</sequence>
<evidence type="ECO:0000313" key="1">
    <source>
        <dbReference type="EMBL" id="MDS1821371.1"/>
    </source>
</evidence>